<dbReference type="Proteomes" id="UP000663856">
    <property type="component" value="Unassembled WGS sequence"/>
</dbReference>
<dbReference type="EMBL" id="CAJOBI010002436">
    <property type="protein sequence ID" value="CAF3928784.1"/>
    <property type="molecule type" value="Genomic_DNA"/>
</dbReference>
<proteinExistence type="predicted"/>
<evidence type="ECO:0000313" key="10">
    <source>
        <dbReference type="EMBL" id="CAF3902703.1"/>
    </source>
</evidence>
<dbReference type="EMBL" id="CAJOBF010000501">
    <property type="protein sequence ID" value="CAF3827109.1"/>
    <property type="molecule type" value="Genomic_DNA"/>
</dbReference>
<dbReference type="Proteomes" id="UP000663855">
    <property type="component" value="Unassembled WGS sequence"/>
</dbReference>
<organism evidence="2 12">
    <name type="scientific">Rotaria magnacalcarata</name>
    <dbReference type="NCBI Taxonomy" id="392030"/>
    <lineage>
        <taxon>Eukaryota</taxon>
        <taxon>Metazoa</taxon>
        <taxon>Spiralia</taxon>
        <taxon>Gnathifera</taxon>
        <taxon>Rotifera</taxon>
        <taxon>Eurotatoria</taxon>
        <taxon>Bdelloidea</taxon>
        <taxon>Philodinida</taxon>
        <taxon>Philodinidae</taxon>
        <taxon>Rotaria</taxon>
    </lineage>
</organism>
<sequence>MKTTLLVLLIVLVQLYEALNCYSCSGTTGCNNPFNSLGSGVSTTGTNTANTYCIKTNNIGTIYRSGGTTCTNYWYSSNAYQTCCQSDFCNRTTKIKLTFNLITILSFYVSILCLN</sequence>
<dbReference type="AlphaFoldDB" id="A0A815PES4"/>
<dbReference type="EMBL" id="CAJNOW010005380">
    <property type="protein sequence ID" value="CAF1448198.1"/>
    <property type="molecule type" value="Genomic_DNA"/>
</dbReference>
<dbReference type="OrthoDB" id="10048927at2759"/>
<dbReference type="EMBL" id="CAJNRE010002515">
    <property type="protein sequence ID" value="CAF1983115.1"/>
    <property type="molecule type" value="Genomic_DNA"/>
</dbReference>
<reference evidence="2" key="1">
    <citation type="submission" date="2021-02" db="EMBL/GenBank/DDBJ databases">
        <authorList>
            <person name="Nowell W R."/>
        </authorList>
    </citation>
    <scope>NUCLEOTIDE SEQUENCE</scope>
</reference>
<accession>A0A815PES4</accession>
<evidence type="ECO:0000313" key="4">
    <source>
        <dbReference type="EMBL" id="CAF1983115.1"/>
    </source>
</evidence>
<evidence type="ECO:0000313" key="6">
    <source>
        <dbReference type="EMBL" id="CAF2158188.1"/>
    </source>
</evidence>
<dbReference type="EMBL" id="CAJOBH010002014">
    <property type="protein sequence ID" value="CAF3885507.1"/>
    <property type="molecule type" value="Genomic_DNA"/>
</dbReference>
<dbReference type="EMBL" id="CAJOBJ010001919">
    <property type="protein sequence ID" value="CAF3902703.1"/>
    <property type="molecule type" value="Genomic_DNA"/>
</dbReference>
<dbReference type="Proteomes" id="UP000663824">
    <property type="component" value="Unassembled WGS sequence"/>
</dbReference>
<keyword evidence="1" id="KW-0732">Signal</keyword>
<comment type="caution">
    <text evidence="2">The sequence shown here is derived from an EMBL/GenBank/DDBJ whole genome shotgun (WGS) entry which is preliminary data.</text>
</comment>
<protein>
    <submittedName>
        <fullName evidence="2">Uncharacterized protein</fullName>
    </submittedName>
</protein>
<dbReference type="Proteomes" id="UP000663842">
    <property type="component" value="Unassembled WGS sequence"/>
</dbReference>
<dbReference type="EMBL" id="CAJNRG010008684">
    <property type="protein sequence ID" value="CAF2106439.1"/>
    <property type="molecule type" value="Genomic_DNA"/>
</dbReference>
<dbReference type="Proteomes" id="UP000681720">
    <property type="component" value="Unassembled WGS sequence"/>
</dbReference>
<evidence type="ECO:0000313" key="11">
    <source>
        <dbReference type="EMBL" id="CAF3928784.1"/>
    </source>
</evidence>
<evidence type="ECO:0000313" key="9">
    <source>
        <dbReference type="EMBL" id="CAF3885507.1"/>
    </source>
</evidence>
<evidence type="ECO:0000256" key="1">
    <source>
        <dbReference type="SAM" id="SignalP"/>
    </source>
</evidence>
<dbReference type="EMBL" id="CAJOBG010000314">
    <property type="protein sequence ID" value="CAF3796451.1"/>
    <property type="molecule type" value="Genomic_DNA"/>
</dbReference>
<evidence type="ECO:0000313" key="13">
    <source>
        <dbReference type="Proteomes" id="UP000663866"/>
    </source>
</evidence>
<keyword evidence="13" id="KW-1185">Reference proteome</keyword>
<evidence type="ECO:0000313" key="5">
    <source>
        <dbReference type="EMBL" id="CAF2106439.1"/>
    </source>
</evidence>
<gene>
    <name evidence="9" type="ORF">BYL167_LOCUS7676</name>
    <name evidence="3" type="ORF">CJN711_LOCUS25743</name>
    <name evidence="10" type="ORF">GIL414_LOCUS6641</name>
    <name evidence="2" type="ORF">KQP761_LOCUS11860</name>
    <name evidence="4" type="ORF">MBJ925_LOCUS7395</name>
    <name evidence="7" type="ORF">OVN521_LOCUS3613</name>
    <name evidence="11" type="ORF">SMN809_LOCUS8075</name>
    <name evidence="8" type="ORF">UXM345_LOCUS6360</name>
    <name evidence="6" type="ORF">WKI299_LOCUS31808</name>
    <name evidence="5" type="ORF">XDN619_LOCUS19861</name>
</gene>
<dbReference type="Proteomes" id="UP000663866">
    <property type="component" value="Unassembled WGS sequence"/>
</dbReference>
<feature type="signal peptide" evidence="1">
    <location>
        <begin position="1"/>
        <end position="18"/>
    </location>
</feature>
<evidence type="ECO:0000313" key="3">
    <source>
        <dbReference type="EMBL" id="CAF1472746.1"/>
    </source>
</evidence>
<dbReference type="Proteomes" id="UP000663887">
    <property type="component" value="Unassembled WGS sequence"/>
</dbReference>
<dbReference type="EMBL" id="CAJNOV010012013">
    <property type="protein sequence ID" value="CAF1472746.1"/>
    <property type="molecule type" value="Genomic_DNA"/>
</dbReference>
<dbReference type="PROSITE" id="PS51257">
    <property type="entry name" value="PROKAR_LIPOPROTEIN"/>
    <property type="match status" value="1"/>
</dbReference>
<evidence type="ECO:0000313" key="2">
    <source>
        <dbReference type="EMBL" id="CAF1448198.1"/>
    </source>
</evidence>
<evidence type="ECO:0000313" key="12">
    <source>
        <dbReference type="Proteomes" id="UP000663834"/>
    </source>
</evidence>
<evidence type="ECO:0000313" key="7">
    <source>
        <dbReference type="EMBL" id="CAF3796451.1"/>
    </source>
</evidence>
<dbReference type="Proteomes" id="UP000681967">
    <property type="component" value="Unassembled WGS sequence"/>
</dbReference>
<dbReference type="Proteomes" id="UP000663834">
    <property type="component" value="Unassembled WGS sequence"/>
</dbReference>
<evidence type="ECO:0000313" key="8">
    <source>
        <dbReference type="EMBL" id="CAF3827109.1"/>
    </source>
</evidence>
<dbReference type="EMBL" id="CAJNRF010014589">
    <property type="protein sequence ID" value="CAF2158188.1"/>
    <property type="molecule type" value="Genomic_DNA"/>
</dbReference>
<feature type="chain" id="PRO_5036228446" evidence="1">
    <location>
        <begin position="19"/>
        <end position="115"/>
    </location>
</feature>
<dbReference type="Proteomes" id="UP000676336">
    <property type="component" value="Unassembled WGS sequence"/>
</dbReference>
<name>A0A815PES4_9BILA</name>